<comment type="caution">
    <text evidence="2">The sequence shown here is derived from an EMBL/GenBank/DDBJ whole genome shotgun (WGS) entry which is preliminary data.</text>
</comment>
<proteinExistence type="predicted"/>
<feature type="domain" description="F-box" evidence="1">
    <location>
        <begin position="1"/>
        <end position="48"/>
    </location>
</feature>
<dbReference type="PANTHER" id="PTHR21503">
    <property type="entry name" value="F-BOX-CONTAINING HYPOTHETICAL PROTEIN C.ELEGANS"/>
    <property type="match status" value="1"/>
</dbReference>
<dbReference type="Proteomes" id="UP000230233">
    <property type="component" value="Chromosome IV"/>
</dbReference>
<name>A0A2G5U1E1_9PELO</name>
<evidence type="ECO:0000313" key="3">
    <source>
        <dbReference type="Proteomes" id="UP000230233"/>
    </source>
</evidence>
<accession>A0A2G5U1E1</accession>
<keyword evidence="3" id="KW-1185">Reference proteome</keyword>
<dbReference type="Pfam" id="PF00646">
    <property type="entry name" value="F-box"/>
    <property type="match status" value="1"/>
</dbReference>
<dbReference type="PROSITE" id="PS50181">
    <property type="entry name" value="FBOX"/>
    <property type="match status" value="1"/>
</dbReference>
<evidence type="ECO:0000259" key="1">
    <source>
        <dbReference type="PROSITE" id="PS50181"/>
    </source>
</evidence>
<dbReference type="EMBL" id="PDUG01000004">
    <property type="protein sequence ID" value="PIC33362.1"/>
    <property type="molecule type" value="Genomic_DNA"/>
</dbReference>
<dbReference type="PANTHER" id="PTHR21503:SF8">
    <property type="entry name" value="F-BOX ASSOCIATED DOMAIN-CONTAINING PROTEIN-RELATED"/>
    <property type="match status" value="1"/>
</dbReference>
<sequence>MIISKYPCLVRDEIFQNMEISELLMLSFVSRNMKRLIKSSQKKRLENIRVIKYATDGMDNLCAFIPRKPYEDIIMRFEKPDETREPDFQLNVSGKTIDFRLCTRERNLPENDFHFYPVASVHRSDRESTLESIHKYFLDFFGNSTKYYWKKEFYKDLQCYVPTRLPNVSLCIGTYLHTPFTNIENLENFFSSSPILQLVQLTIFSSKRPFNPESKFYQAESIKIKYCDNMLPDVLNHFQGKQAFITCNECEILDLIMFVKRWKSGEAFRNLEYLKIELPPLDFNLVLVQNIIGVKYIEAKKQPPKHTLPRVFDWHDLGNTDPITSHSYVVRESDNRVASILIEERALSFGAWDKTEEEFLKMVD</sequence>
<dbReference type="AlphaFoldDB" id="A0A2G5U1E1"/>
<gene>
    <name evidence="2" type="primary">Cnig_chr_IV.g13370</name>
    <name evidence="2" type="ORF">B9Z55_013370</name>
</gene>
<organism evidence="2 3">
    <name type="scientific">Caenorhabditis nigoni</name>
    <dbReference type="NCBI Taxonomy" id="1611254"/>
    <lineage>
        <taxon>Eukaryota</taxon>
        <taxon>Metazoa</taxon>
        <taxon>Ecdysozoa</taxon>
        <taxon>Nematoda</taxon>
        <taxon>Chromadorea</taxon>
        <taxon>Rhabditida</taxon>
        <taxon>Rhabditina</taxon>
        <taxon>Rhabditomorpha</taxon>
        <taxon>Rhabditoidea</taxon>
        <taxon>Rhabditidae</taxon>
        <taxon>Peloderinae</taxon>
        <taxon>Caenorhabditis</taxon>
    </lineage>
</organism>
<evidence type="ECO:0000313" key="2">
    <source>
        <dbReference type="EMBL" id="PIC33362.1"/>
    </source>
</evidence>
<dbReference type="InterPro" id="IPR001810">
    <property type="entry name" value="F-box_dom"/>
</dbReference>
<protein>
    <recommendedName>
        <fullName evidence="1">F-box domain-containing protein</fullName>
    </recommendedName>
</protein>
<reference evidence="3" key="1">
    <citation type="submission" date="2017-10" db="EMBL/GenBank/DDBJ databases">
        <title>Rapid genome shrinkage in a self-fertile nematode reveals novel sperm competition proteins.</title>
        <authorList>
            <person name="Yin D."/>
            <person name="Schwarz E.M."/>
            <person name="Thomas C.G."/>
            <person name="Felde R.L."/>
            <person name="Korf I.F."/>
            <person name="Cutter A.D."/>
            <person name="Schartner C.M."/>
            <person name="Ralston E.J."/>
            <person name="Meyer B.J."/>
            <person name="Haag E.S."/>
        </authorList>
    </citation>
    <scope>NUCLEOTIDE SEQUENCE [LARGE SCALE GENOMIC DNA]</scope>
    <source>
        <strain evidence="3">JU1422</strain>
    </source>
</reference>